<evidence type="ECO:0000256" key="2">
    <source>
        <dbReference type="ARBA" id="ARBA00005695"/>
    </source>
</evidence>
<keyword evidence="7" id="KW-1185">Reference proteome</keyword>
<reference evidence="6 7" key="1">
    <citation type="submission" date="2021-03" db="EMBL/GenBank/DDBJ databases">
        <title>Sneathiella sp. CAU 1612 isolated from Kang Won-do.</title>
        <authorList>
            <person name="Kim W."/>
        </authorList>
    </citation>
    <scope>NUCLEOTIDE SEQUENCE [LARGE SCALE GENOMIC DNA]</scope>
    <source>
        <strain evidence="6 7">CAU 1612</strain>
    </source>
</reference>
<dbReference type="Gene3D" id="3.10.105.10">
    <property type="entry name" value="Dipeptide-binding Protein, Domain 3"/>
    <property type="match status" value="1"/>
</dbReference>
<dbReference type="Proteomes" id="UP000664761">
    <property type="component" value="Unassembled WGS sequence"/>
</dbReference>
<gene>
    <name evidence="6" type="ORF">J0X12_03315</name>
</gene>
<evidence type="ECO:0000313" key="7">
    <source>
        <dbReference type="Proteomes" id="UP000664761"/>
    </source>
</evidence>
<comment type="caution">
    <text evidence="6">The sequence shown here is derived from an EMBL/GenBank/DDBJ whole genome shotgun (WGS) entry which is preliminary data.</text>
</comment>
<accession>A0ABS3F2N2</accession>
<evidence type="ECO:0000259" key="5">
    <source>
        <dbReference type="Pfam" id="PF00496"/>
    </source>
</evidence>
<evidence type="ECO:0000256" key="1">
    <source>
        <dbReference type="ARBA" id="ARBA00004418"/>
    </source>
</evidence>
<comment type="similarity">
    <text evidence="2">Belongs to the bacterial solute-binding protein 5 family.</text>
</comment>
<dbReference type="PANTHER" id="PTHR30290">
    <property type="entry name" value="PERIPLASMIC BINDING COMPONENT OF ABC TRANSPORTER"/>
    <property type="match status" value="1"/>
</dbReference>
<dbReference type="Gene3D" id="3.90.76.10">
    <property type="entry name" value="Dipeptide-binding Protein, Domain 1"/>
    <property type="match status" value="1"/>
</dbReference>
<evidence type="ECO:0000313" key="6">
    <source>
        <dbReference type="EMBL" id="MBO0332627.1"/>
    </source>
</evidence>
<dbReference type="CDD" id="cd08512">
    <property type="entry name" value="PBP2_NikA_DppA_OppA_like_7"/>
    <property type="match status" value="1"/>
</dbReference>
<protein>
    <submittedName>
        <fullName evidence="6">ABC transporter substrate-binding protein</fullName>
    </submittedName>
</protein>
<name>A0ABS3F2N2_9PROT</name>
<dbReference type="PIRSF" id="PIRSF002741">
    <property type="entry name" value="MppA"/>
    <property type="match status" value="1"/>
</dbReference>
<dbReference type="EMBL" id="JAFLNC010000001">
    <property type="protein sequence ID" value="MBO0332627.1"/>
    <property type="molecule type" value="Genomic_DNA"/>
</dbReference>
<organism evidence="6 7">
    <name type="scientific">Sneathiella sedimenti</name>
    <dbReference type="NCBI Taxonomy" id="2816034"/>
    <lineage>
        <taxon>Bacteria</taxon>
        <taxon>Pseudomonadati</taxon>
        <taxon>Pseudomonadota</taxon>
        <taxon>Alphaproteobacteria</taxon>
        <taxon>Sneathiellales</taxon>
        <taxon>Sneathiellaceae</taxon>
        <taxon>Sneathiella</taxon>
    </lineage>
</organism>
<keyword evidence="3 4" id="KW-0732">Signal</keyword>
<evidence type="ECO:0000256" key="3">
    <source>
        <dbReference type="ARBA" id="ARBA00022729"/>
    </source>
</evidence>
<evidence type="ECO:0000256" key="4">
    <source>
        <dbReference type="SAM" id="SignalP"/>
    </source>
</evidence>
<dbReference type="InterPro" id="IPR000914">
    <property type="entry name" value="SBP_5_dom"/>
</dbReference>
<feature type="domain" description="Solute-binding protein family 5" evidence="5">
    <location>
        <begin position="76"/>
        <end position="431"/>
    </location>
</feature>
<dbReference type="InterPro" id="IPR039424">
    <property type="entry name" value="SBP_5"/>
</dbReference>
<comment type="subcellular location">
    <subcellularLocation>
        <location evidence="1">Periplasm</location>
    </subcellularLocation>
</comment>
<dbReference type="Pfam" id="PF00496">
    <property type="entry name" value="SBP_bac_5"/>
    <property type="match status" value="1"/>
</dbReference>
<feature type="chain" id="PRO_5046228632" evidence="4">
    <location>
        <begin position="27"/>
        <end position="517"/>
    </location>
</feature>
<dbReference type="Gene3D" id="3.40.190.10">
    <property type="entry name" value="Periplasmic binding protein-like II"/>
    <property type="match status" value="1"/>
</dbReference>
<feature type="signal peptide" evidence="4">
    <location>
        <begin position="1"/>
        <end position="26"/>
    </location>
</feature>
<dbReference type="SUPFAM" id="SSF53850">
    <property type="entry name" value="Periplasmic binding protein-like II"/>
    <property type="match status" value="1"/>
</dbReference>
<sequence>MKSLMKVVLAVTMVMAASLTSPLSQAEAKTNTATYAMYGDIKDWDPSIAFSLEVMMLANVYEPLLWYNPPESEEQFSPALATSWSVSDDGLTWTFKLREGVKFHDGEPFNAAAAKASIERTKSMKKGAWYIWASVDSIEAPDDTTLVIKTKKPQPIDLIASSQYGAYMFSPKAAEKGTDWFNEGNAAGTGPYKLRQWVKDQQVVLEKNPEFHGGWKEGNFDRIILKVVTENATQVQMLKSGEADFISLVPADIVDSLNKEEGISAYTVPSWKNSQFLINTQKAPTNNKKFRQALTHIWDYDTVVNDILAGHAEVARGAVPATMWGHNANIEPPAFDLELAKKLIEDSGVPEDQRKITIAYIGTSEAYKNSALLFQENARQVGVEVELLPGEWGVIWDRAKNLETAPNLQSMTWWPTYPTPNDWLIGLFRTEDKALFNLSHYSNPEYDKVLDAGVELEGSDRDAAIKKYHEAQQILIDDAVAIFYADIMTRIARQSNLEGLEANPAYAAVFFHKVTRK</sequence>
<dbReference type="PROSITE" id="PS01040">
    <property type="entry name" value="SBP_BACTERIAL_5"/>
    <property type="match status" value="1"/>
</dbReference>
<dbReference type="InterPro" id="IPR023765">
    <property type="entry name" value="SBP_5_CS"/>
</dbReference>
<dbReference type="InterPro" id="IPR030678">
    <property type="entry name" value="Peptide/Ni-bd"/>
</dbReference>
<proteinExistence type="inferred from homology"/>
<dbReference type="RefSeq" id="WP_207042220.1">
    <property type="nucleotide sequence ID" value="NZ_JAFLNC010000001.1"/>
</dbReference>